<dbReference type="Proteomes" id="UP000253319">
    <property type="component" value="Unassembled WGS sequence"/>
</dbReference>
<name>A0A365P4G8_9FLAO</name>
<dbReference type="EMBL" id="QLST01000002">
    <property type="protein sequence ID" value="RBA29449.1"/>
    <property type="molecule type" value="Genomic_DNA"/>
</dbReference>
<dbReference type="OrthoDB" id="214253at2"/>
<dbReference type="Gene3D" id="3.50.50.60">
    <property type="entry name" value="FAD/NAD(P)-binding domain"/>
    <property type="match status" value="1"/>
</dbReference>
<evidence type="ECO:0000259" key="1">
    <source>
        <dbReference type="Pfam" id="PF01266"/>
    </source>
</evidence>
<dbReference type="InterPro" id="IPR036188">
    <property type="entry name" value="FAD/NAD-bd_sf"/>
</dbReference>
<organism evidence="2 3">
    <name type="scientific">Flavobacterium tibetense</name>
    <dbReference type="NCBI Taxonomy" id="2233533"/>
    <lineage>
        <taxon>Bacteria</taxon>
        <taxon>Pseudomonadati</taxon>
        <taxon>Bacteroidota</taxon>
        <taxon>Flavobacteriia</taxon>
        <taxon>Flavobacteriales</taxon>
        <taxon>Flavobacteriaceae</taxon>
        <taxon>Flavobacterium</taxon>
    </lineage>
</organism>
<evidence type="ECO:0000313" key="2">
    <source>
        <dbReference type="EMBL" id="RBA29449.1"/>
    </source>
</evidence>
<accession>A0A365P4G8</accession>
<dbReference type="SUPFAM" id="SSF51971">
    <property type="entry name" value="Nucleotide-binding domain"/>
    <property type="match status" value="1"/>
</dbReference>
<dbReference type="AlphaFoldDB" id="A0A365P4G8"/>
<dbReference type="InterPro" id="IPR006076">
    <property type="entry name" value="FAD-dep_OxRdtase"/>
</dbReference>
<dbReference type="RefSeq" id="WP_113987932.1">
    <property type="nucleotide sequence ID" value="NZ_QLST01000002.1"/>
</dbReference>
<dbReference type="PANTHER" id="PTHR13847">
    <property type="entry name" value="SARCOSINE DEHYDROGENASE-RELATED"/>
    <property type="match status" value="1"/>
</dbReference>
<protein>
    <submittedName>
        <fullName evidence="2">FAD-dependent oxidoreductase</fullName>
    </submittedName>
</protein>
<dbReference type="SUPFAM" id="SSF54373">
    <property type="entry name" value="FAD-linked reductases, C-terminal domain"/>
    <property type="match status" value="1"/>
</dbReference>
<gene>
    <name evidence="2" type="ORF">DPN68_02050</name>
</gene>
<dbReference type="Gene3D" id="3.30.9.10">
    <property type="entry name" value="D-Amino Acid Oxidase, subunit A, domain 2"/>
    <property type="match status" value="1"/>
</dbReference>
<dbReference type="GO" id="GO:0005737">
    <property type="term" value="C:cytoplasm"/>
    <property type="evidence" value="ECO:0007669"/>
    <property type="project" value="TreeGrafter"/>
</dbReference>
<comment type="caution">
    <text evidence="2">The sequence shown here is derived from an EMBL/GenBank/DDBJ whole genome shotgun (WGS) entry which is preliminary data.</text>
</comment>
<reference evidence="2 3" key="1">
    <citation type="submission" date="2018-06" db="EMBL/GenBank/DDBJ databases">
        <title>Flavobacterium tibetense sp. nov., isolated from a wetland YonghuCo on Tibetan Plateau.</title>
        <authorList>
            <person name="Xing P."/>
            <person name="Phurbu D."/>
            <person name="Lu H."/>
        </authorList>
    </citation>
    <scope>NUCLEOTIDE SEQUENCE [LARGE SCALE GENOMIC DNA]</scope>
    <source>
        <strain evidence="2 3">YH5</strain>
    </source>
</reference>
<dbReference type="Pfam" id="PF01266">
    <property type="entry name" value="DAO"/>
    <property type="match status" value="1"/>
</dbReference>
<keyword evidence="3" id="KW-1185">Reference proteome</keyword>
<proteinExistence type="predicted"/>
<evidence type="ECO:0000313" key="3">
    <source>
        <dbReference type="Proteomes" id="UP000253319"/>
    </source>
</evidence>
<feature type="domain" description="FAD dependent oxidoreductase" evidence="1">
    <location>
        <begin position="3"/>
        <end position="325"/>
    </location>
</feature>
<sequence length="351" mass="39796">MIDYLIIGNGIAGVCFAELALQSNRSILVFDNGSQTSSRIAGGLYNPVVLKRFSEIWKAKEQVDLVESFYPVLEKKLGVTFDYKLPIYRKFASIEEQNNWFQAADKPSLSDFLNTNLYNLGFTNINASFGFGEVCKTGYLDIKTMVEAYSDYLKAQNLLIEQTFDYSKVEFLDNGLKYNAIEAKHIVFCEGFGLHTNPYFNDLPLDGTKGELLIIKAPELKLQAIVKSNIFILPIGNDLYKVGATYNWEDKTNLPTANGKKELLQNLEELIACDYEVVAHFAGVRPTVKDRRPLVGTHYVYKQLHILNGLGTRGVMLGPFLAKQLFEYLENESVLDKEIDINRFYKKRGLL</sequence>